<dbReference type="GO" id="GO:0006508">
    <property type="term" value="P:proteolysis"/>
    <property type="evidence" value="ECO:0007669"/>
    <property type="project" value="UniProtKB-KW"/>
</dbReference>
<name>A0ABW6R3P8_9NOCA</name>
<keyword evidence="2" id="KW-0378">Hydrolase</keyword>
<accession>A0ABW6R3P8</accession>
<protein>
    <submittedName>
        <fullName evidence="2">Clp protease</fullName>
    </submittedName>
</protein>
<proteinExistence type="predicted"/>
<sequence length="76" mass="8072">QREIEDALSEKILFGEIGPGQTVYVDVEGWDGEGSGEDAKFTFVPKTKLTKADKDEDKPEVVLTGAAEGTAEAAGE</sequence>
<organism evidence="2 3">
    <name type="scientific">Nocardia suismassiliense</name>
    <dbReference type="NCBI Taxonomy" id="2077092"/>
    <lineage>
        <taxon>Bacteria</taxon>
        <taxon>Bacillati</taxon>
        <taxon>Actinomycetota</taxon>
        <taxon>Actinomycetes</taxon>
        <taxon>Mycobacteriales</taxon>
        <taxon>Nocardiaceae</taxon>
        <taxon>Nocardia</taxon>
    </lineage>
</organism>
<dbReference type="Gene3D" id="1.10.8.60">
    <property type="match status" value="1"/>
</dbReference>
<gene>
    <name evidence="2" type="ORF">ACFYV7_34135</name>
</gene>
<evidence type="ECO:0000313" key="3">
    <source>
        <dbReference type="Proteomes" id="UP001601948"/>
    </source>
</evidence>
<keyword evidence="2" id="KW-0645">Protease</keyword>
<dbReference type="Proteomes" id="UP001601948">
    <property type="component" value="Unassembled WGS sequence"/>
</dbReference>
<dbReference type="RefSeq" id="WP_387724207.1">
    <property type="nucleotide sequence ID" value="NZ_JBIAPI010000011.1"/>
</dbReference>
<keyword evidence="3" id="KW-1185">Reference proteome</keyword>
<feature type="non-terminal residue" evidence="2">
    <location>
        <position position="1"/>
    </location>
</feature>
<evidence type="ECO:0000256" key="1">
    <source>
        <dbReference type="SAM" id="MobiDB-lite"/>
    </source>
</evidence>
<comment type="caution">
    <text evidence="2">The sequence shown here is derived from an EMBL/GenBank/DDBJ whole genome shotgun (WGS) entry which is preliminary data.</text>
</comment>
<dbReference type="GO" id="GO:0008233">
    <property type="term" value="F:peptidase activity"/>
    <property type="evidence" value="ECO:0007669"/>
    <property type="project" value="UniProtKB-KW"/>
</dbReference>
<feature type="compositionally biased region" description="Low complexity" evidence="1">
    <location>
        <begin position="64"/>
        <end position="76"/>
    </location>
</feature>
<evidence type="ECO:0000313" key="2">
    <source>
        <dbReference type="EMBL" id="MFF3227878.1"/>
    </source>
</evidence>
<feature type="region of interest" description="Disordered" evidence="1">
    <location>
        <begin position="52"/>
        <end position="76"/>
    </location>
</feature>
<dbReference type="EMBL" id="JBIAPI010000011">
    <property type="protein sequence ID" value="MFF3227878.1"/>
    <property type="molecule type" value="Genomic_DNA"/>
</dbReference>
<reference evidence="2 3" key="1">
    <citation type="submission" date="2024-10" db="EMBL/GenBank/DDBJ databases">
        <title>The Natural Products Discovery Center: Release of the First 8490 Sequenced Strains for Exploring Actinobacteria Biosynthetic Diversity.</title>
        <authorList>
            <person name="Kalkreuter E."/>
            <person name="Kautsar S.A."/>
            <person name="Yang D."/>
            <person name="Bader C.D."/>
            <person name="Teijaro C.N."/>
            <person name="Fluegel L."/>
            <person name="Davis C.M."/>
            <person name="Simpson J.R."/>
            <person name="Lauterbach L."/>
            <person name="Steele A.D."/>
            <person name="Gui C."/>
            <person name="Meng S."/>
            <person name="Li G."/>
            <person name="Viehrig K."/>
            <person name="Ye F."/>
            <person name="Su P."/>
            <person name="Kiefer A.F."/>
            <person name="Nichols A."/>
            <person name="Cepeda A.J."/>
            <person name="Yan W."/>
            <person name="Fan B."/>
            <person name="Jiang Y."/>
            <person name="Adhikari A."/>
            <person name="Zheng C.-J."/>
            <person name="Schuster L."/>
            <person name="Cowan T.M."/>
            <person name="Smanski M.J."/>
            <person name="Chevrette M.G."/>
            <person name="De Carvalho L.P.S."/>
            <person name="Shen B."/>
        </authorList>
    </citation>
    <scope>NUCLEOTIDE SEQUENCE [LARGE SCALE GENOMIC DNA]</scope>
    <source>
        <strain evidence="2 3">NPDC003040</strain>
    </source>
</reference>